<dbReference type="EMBL" id="JQEC01000011">
    <property type="protein sequence ID" value="KGJ96460.1"/>
    <property type="molecule type" value="Genomic_DNA"/>
</dbReference>
<protein>
    <recommendedName>
        <fullName evidence="3">Solute-binding protein family 3/N-terminal domain-containing protein</fullName>
    </recommendedName>
</protein>
<dbReference type="AlphaFoldDB" id="A0A099L1Y6"/>
<proteinExistence type="predicted"/>
<dbReference type="RefSeq" id="WP_033081379.1">
    <property type="nucleotide sequence ID" value="NZ_JQEC01000011.1"/>
</dbReference>
<evidence type="ECO:0008006" key="3">
    <source>
        <dbReference type="Google" id="ProtNLM"/>
    </source>
</evidence>
<dbReference type="Proteomes" id="UP000029868">
    <property type="component" value="Unassembled WGS sequence"/>
</dbReference>
<dbReference type="PATRIC" id="fig|28229.3.peg.1347"/>
<evidence type="ECO:0000313" key="1">
    <source>
        <dbReference type="EMBL" id="KGJ96460.1"/>
    </source>
</evidence>
<sequence>MTIYSYGFHRKSFSKTLFIVILFCITQYAYARKSSVLIYIRDDVYIDYQQFVVDRDVSSIDNFSGKNIRRDVVDMIIAQQALKLGGFKHRFSYAPGKVNFRNTQMLQNGQLLISFDSYWRQDALPLANKVYISDEVIRNGEYIAGIYTSPDNAKTLAIKTLSDLTELTSVSTPKWRTDWQTLQQLPLKTLTREDSWLSMVRMVNIQWIDFILMPFNSTPDQSFVMDKVHLIPVKNIGVVLKDSRHFVISKAHPMGEEAYIAINKGLKIMRQRGAIVKAYQQAGFFVDTTKVTIINHEL</sequence>
<organism evidence="1 2">
    <name type="scientific">Colwellia psychrerythraea</name>
    <name type="common">Vibrio psychroerythus</name>
    <dbReference type="NCBI Taxonomy" id="28229"/>
    <lineage>
        <taxon>Bacteria</taxon>
        <taxon>Pseudomonadati</taxon>
        <taxon>Pseudomonadota</taxon>
        <taxon>Gammaproteobacteria</taxon>
        <taxon>Alteromonadales</taxon>
        <taxon>Colwelliaceae</taxon>
        <taxon>Colwellia</taxon>
    </lineage>
</organism>
<accession>A0A099L1Y6</accession>
<evidence type="ECO:0000313" key="2">
    <source>
        <dbReference type="Proteomes" id="UP000029868"/>
    </source>
</evidence>
<comment type="caution">
    <text evidence="1">The sequence shown here is derived from an EMBL/GenBank/DDBJ whole genome shotgun (WGS) entry which is preliminary data.</text>
</comment>
<reference evidence="1 2" key="1">
    <citation type="submission" date="2014-08" db="EMBL/GenBank/DDBJ databases">
        <title>Genomic and Phenotypic Diversity of Colwellia psychrerythraea strains from Disparate Marine Basins.</title>
        <authorList>
            <person name="Techtmann S.M."/>
            <person name="Stelling S.C."/>
            <person name="Utturkar S.M."/>
            <person name="Alshibli N."/>
            <person name="Harris A."/>
            <person name="Brown S.D."/>
            <person name="Hazen T.C."/>
        </authorList>
    </citation>
    <scope>NUCLEOTIDE SEQUENCE [LARGE SCALE GENOMIC DNA]</scope>
    <source>
        <strain evidence="1 2">GAB14E</strain>
    </source>
</reference>
<gene>
    <name evidence="1" type="ORF">GAB14E_0407</name>
</gene>
<name>A0A099L1Y6_COLPS</name>